<dbReference type="AlphaFoldDB" id="A0A919FI35"/>
<feature type="region of interest" description="Disordered" evidence="1">
    <location>
        <begin position="1"/>
        <end position="69"/>
    </location>
</feature>
<feature type="compositionally biased region" description="Basic and acidic residues" evidence="1">
    <location>
        <begin position="1"/>
        <end position="30"/>
    </location>
</feature>
<dbReference type="RefSeq" id="WP_189667725.1">
    <property type="nucleotide sequence ID" value="NZ_BNAS01000001.1"/>
</dbReference>
<organism evidence="2 3">
    <name type="scientific">Promicromonospora soli</name>
    <dbReference type="NCBI Taxonomy" id="2035533"/>
    <lineage>
        <taxon>Bacteria</taxon>
        <taxon>Bacillati</taxon>
        <taxon>Actinomycetota</taxon>
        <taxon>Actinomycetes</taxon>
        <taxon>Micrococcales</taxon>
        <taxon>Promicromonosporaceae</taxon>
        <taxon>Promicromonospora</taxon>
    </lineage>
</organism>
<evidence type="ECO:0000313" key="3">
    <source>
        <dbReference type="Proteomes" id="UP000627369"/>
    </source>
</evidence>
<accession>A0A919FI35</accession>
<reference evidence="2" key="2">
    <citation type="submission" date="2020-09" db="EMBL/GenBank/DDBJ databases">
        <authorList>
            <person name="Sun Q."/>
            <person name="Zhou Y."/>
        </authorList>
    </citation>
    <scope>NUCLEOTIDE SEQUENCE</scope>
    <source>
        <strain evidence="2">CGMCC 4.7398</strain>
    </source>
</reference>
<dbReference type="Proteomes" id="UP000627369">
    <property type="component" value="Unassembled WGS sequence"/>
</dbReference>
<evidence type="ECO:0000256" key="1">
    <source>
        <dbReference type="SAM" id="MobiDB-lite"/>
    </source>
</evidence>
<dbReference type="EMBL" id="BNAS01000001">
    <property type="protein sequence ID" value="GHH66142.1"/>
    <property type="molecule type" value="Genomic_DNA"/>
</dbReference>
<comment type="caution">
    <text evidence="2">The sequence shown here is derived from an EMBL/GenBank/DDBJ whole genome shotgun (WGS) entry which is preliminary data.</text>
</comment>
<evidence type="ECO:0000313" key="2">
    <source>
        <dbReference type="EMBL" id="GHH66142.1"/>
    </source>
</evidence>
<protein>
    <submittedName>
        <fullName evidence="2">Uncharacterized protein</fullName>
    </submittedName>
</protein>
<gene>
    <name evidence="2" type="ORF">GCM10017772_05550</name>
</gene>
<keyword evidence="3" id="KW-1185">Reference proteome</keyword>
<proteinExistence type="predicted"/>
<sequence>MRSRKTPQEKKQLSLAKDRRNNYGENDKASRKTIPFRKASVNRANRHADRQTLSDATGANDAEVSESAELRLRGRRPKVWRKWPDMALGDYISQRKA</sequence>
<reference evidence="2" key="1">
    <citation type="journal article" date="2014" name="Int. J. Syst. Evol. Microbiol.">
        <title>Complete genome sequence of Corynebacterium casei LMG S-19264T (=DSM 44701T), isolated from a smear-ripened cheese.</title>
        <authorList>
            <consortium name="US DOE Joint Genome Institute (JGI-PGF)"/>
            <person name="Walter F."/>
            <person name="Albersmeier A."/>
            <person name="Kalinowski J."/>
            <person name="Ruckert C."/>
        </authorList>
    </citation>
    <scope>NUCLEOTIDE SEQUENCE</scope>
    <source>
        <strain evidence="2">CGMCC 4.7398</strain>
    </source>
</reference>
<name>A0A919FI35_9MICO</name>